<dbReference type="EMBL" id="ASSZ01000011">
    <property type="protein sequence ID" value="EOS58179.1"/>
    <property type="molecule type" value="Genomic_DNA"/>
</dbReference>
<comment type="caution">
    <text evidence="3">The sequence shown here is derived from an EMBL/GenBank/DDBJ whole genome shotgun (WGS) entry which is preliminary data.</text>
</comment>
<keyword evidence="2" id="KW-0812">Transmembrane</keyword>
<keyword evidence="2" id="KW-0472">Membrane</keyword>
<proteinExistence type="predicted"/>
<dbReference type="GeneID" id="43344280"/>
<organism evidence="3 4">
    <name type="scientific">Paenibacillus barengoltzii G22</name>
    <dbReference type="NCBI Taxonomy" id="1235795"/>
    <lineage>
        <taxon>Bacteria</taxon>
        <taxon>Bacillati</taxon>
        <taxon>Bacillota</taxon>
        <taxon>Bacilli</taxon>
        <taxon>Bacillales</taxon>
        <taxon>Paenibacillaceae</taxon>
        <taxon>Paenibacillus</taxon>
    </lineage>
</organism>
<feature type="compositionally biased region" description="Polar residues" evidence="1">
    <location>
        <begin position="12"/>
        <end position="27"/>
    </location>
</feature>
<evidence type="ECO:0000313" key="4">
    <source>
        <dbReference type="Proteomes" id="UP000019598"/>
    </source>
</evidence>
<feature type="transmembrane region" description="Helical" evidence="2">
    <location>
        <begin position="202"/>
        <end position="223"/>
    </location>
</feature>
<feature type="region of interest" description="Disordered" evidence="1">
    <location>
        <begin position="1"/>
        <end position="27"/>
    </location>
</feature>
<gene>
    <name evidence="3" type="ORF">C812_01229</name>
</gene>
<sequence>MNEHLSRLDRYGQQNRTKQSASIQSRNLASGMAAAELKPEPAAVNAEPTYAAVRSRSSLKVEPFPLIADEERYATPVKKKPAIGDETMVRLLIPRKSEEPVRQGTETLPAATEPTSPKTVAADDNKFDNKFESAAVAALAKLKEPVQRPSHSTKGSPLLSELDHFGDEQGPLSTMLEVEPDLAKLPTRKELYPSQRVKMTRWFYNSLLYAFVIILIYLLWWGLSDSPWGKSHGL</sequence>
<feature type="compositionally biased region" description="Basic and acidic residues" evidence="1">
    <location>
        <begin position="1"/>
        <end position="10"/>
    </location>
</feature>
<accession>R9LHC5</accession>
<feature type="region of interest" description="Disordered" evidence="1">
    <location>
        <begin position="99"/>
        <end position="123"/>
    </location>
</feature>
<reference evidence="3 4" key="1">
    <citation type="submission" date="2013-04" db="EMBL/GenBank/DDBJ databases">
        <title>The Genome Sequence of Paenibacillus barengoltzii G22.</title>
        <authorList>
            <consortium name="The Broad Institute Genomics Platform"/>
            <consortium name="The Broad Institute Genome Sequencing Center for Infectious Disease"/>
            <person name="Earl A."/>
            <person name="Xavier R."/>
            <person name="Elson C."/>
            <person name="Duck W."/>
            <person name="Walker B."/>
            <person name="Young S."/>
            <person name="Zeng Q."/>
            <person name="Gargeya S."/>
            <person name="Fitzgerald M."/>
            <person name="Haas B."/>
            <person name="Abouelleil A."/>
            <person name="Allen A.W."/>
            <person name="Alvarado L."/>
            <person name="Arachchi H.M."/>
            <person name="Berlin A.M."/>
            <person name="Chapman S.B."/>
            <person name="Gainer-Dewar J."/>
            <person name="Goldberg J."/>
            <person name="Griggs A."/>
            <person name="Gujja S."/>
            <person name="Hansen M."/>
            <person name="Howarth C."/>
            <person name="Imamovic A."/>
            <person name="Ireland A."/>
            <person name="Larimer J."/>
            <person name="McCowan C."/>
            <person name="Murphy C."/>
            <person name="Pearson M."/>
            <person name="Poon T.W."/>
            <person name="Priest M."/>
            <person name="Roberts A."/>
            <person name="Saif S."/>
            <person name="Shea T."/>
            <person name="Sisk P."/>
            <person name="Sykes S."/>
            <person name="Wortman J."/>
            <person name="Nusbaum C."/>
            <person name="Birren B."/>
        </authorList>
    </citation>
    <scope>NUCLEOTIDE SEQUENCE [LARGE SCALE GENOMIC DNA]</scope>
    <source>
        <strain evidence="3 4">G22</strain>
    </source>
</reference>
<dbReference type="OrthoDB" id="2621083at2"/>
<dbReference type="HOGENOM" id="CLU_1184103_0_0_9"/>
<name>R9LHC5_9BACL</name>
<protein>
    <submittedName>
        <fullName evidence="3">Uncharacterized protein</fullName>
    </submittedName>
</protein>
<evidence type="ECO:0000256" key="1">
    <source>
        <dbReference type="SAM" id="MobiDB-lite"/>
    </source>
</evidence>
<dbReference type="PATRIC" id="fig|1235795.3.peg.1188"/>
<evidence type="ECO:0000313" key="3">
    <source>
        <dbReference type="EMBL" id="EOS58179.1"/>
    </source>
</evidence>
<evidence type="ECO:0000256" key="2">
    <source>
        <dbReference type="SAM" id="Phobius"/>
    </source>
</evidence>
<dbReference type="STRING" id="1235795.C812_01229"/>
<dbReference type="Proteomes" id="UP000019598">
    <property type="component" value="Unassembled WGS sequence"/>
</dbReference>
<dbReference type="AlphaFoldDB" id="R9LHC5"/>
<keyword evidence="2" id="KW-1133">Transmembrane helix</keyword>
<dbReference type="RefSeq" id="WP_016311768.1">
    <property type="nucleotide sequence ID" value="NZ_KE159652.1"/>
</dbReference>